<evidence type="ECO:0000256" key="2">
    <source>
        <dbReference type="ARBA" id="ARBA00022786"/>
    </source>
</evidence>
<evidence type="ECO:0000256" key="1">
    <source>
        <dbReference type="ARBA" id="ARBA00022679"/>
    </source>
</evidence>
<dbReference type="AlphaFoldDB" id="T0QBJ3"/>
<feature type="region of interest" description="Disordered" evidence="4">
    <location>
        <begin position="33"/>
        <end position="59"/>
    </location>
</feature>
<name>T0QBJ3_SAPDV</name>
<feature type="active site" description="Glycyl thioester intermediate" evidence="3">
    <location>
        <position position="1064"/>
    </location>
</feature>
<sequence length="1097" mass="120847">MGQYDGLVGVGSDPETQMLFLFELIEALHLHQEEEGEEAQDRRWNADDDDGNGDDEALPTSPLIEVATLTNVLVHAYYCPTTMLLVLRAMNALFDTDPAFAMDPSLNVHVVETVLCAAMSLHDTDTTEQALRWSRALARDRPSWVLLSGAAYLFLSTLHGSHLATKKRVLELAVRAANVDASPEHATALLAMADTIVIEYANDPDPTLAGLALQWTTDALMLVFVTDHSYLAAFAHDTAVLSFWRDAFPRWSHAQQRSILGYLEYLVPVFSDSMLSAWCEIFTAYCFAPASNNAPTLAYYDMKAAAIAVLTKVAALRDTSVVPRAPYEPEWSCSECTMLQPMAYTFCGVCGAPRVPTHFEMQQQEWLIRKLRYDQVLAGHMTPTLSNDDARVGTLAPRIAPLFAEPIGFFLEYEAQEMALLLGLPLYMQLLDPADGPGWHRVCLVLGILRVTGRHDDWVADQIAQLQANLKEPHLLVRHGLMAGELSHPLFALVAQLSRDNDVHYHDTLYAAIDDACVTEPPTLYEMTASGLFSWLLPRSKTAPWLPRAVDIQQFASEFTFAPVDGHWHETLLRLRLRRPDGVVDVSAHPLLSVQHVLLAVKQLPSAKKDNDAFLADVTLTGALLPPVDSSEALGYLLAGGRICAPSDSVLVAALTASPSDLYATMVALDVVETEVPPTAPAAWLRALDALAVLPRLTQTFGTMAQEEWRQLSRVVPEAVAAILHVQPTAVPLALRSSFFLGSKAERKTREEISGRTSITVMRDGLASDKTWATVPPSSVLYVSFDGEAGHGVGPTTEFYTLLARAFTAPTLRLWRDLDAPLFPAPHHPALEGSSDALQAFETLGRALGRAFLDGYSLDLRVSPSFLKLLQGKALVWDDMLEVDASLYHSMQRLSTFEDMASLGLYFNLPGVDKYPLCDQGCDRPVTCANRDEYVTLVKDHVLRVSIAGPVAALRRGFATCMPVHTWQYFTPAEWQMLLHCDLPWTRDELQRGLCCSAGYAWETDQIQWLVEVLVTLSAFERGQFLLFVTGSPCLPLAGWSALGLTVVPVSSATDASLPSCNTCQKYLKLPRYSSRDVLAAKLRTAFTEGQAYFALD</sequence>
<dbReference type="GO" id="GO:0000209">
    <property type="term" value="P:protein polyubiquitination"/>
    <property type="evidence" value="ECO:0007669"/>
    <property type="project" value="TreeGrafter"/>
</dbReference>
<dbReference type="PANTHER" id="PTHR45670:SF1">
    <property type="entry name" value="E3 UBIQUITIN-PROTEIN LIGASE HECTD1"/>
    <property type="match status" value="1"/>
</dbReference>
<dbReference type="OrthoDB" id="271273at2759"/>
<evidence type="ECO:0000259" key="5">
    <source>
        <dbReference type="PROSITE" id="PS50237"/>
    </source>
</evidence>
<keyword evidence="2 3" id="KW-0833">Ubl conjugation pathway</keyword>
<feature type="domain" description="HECT" evidence="5">
    <location>
        <begin position="781"/>
        <end position="1097"/>
    </location>
</feature>
<evidence type="ECO:0000313" key="6">
    <source>
        <dbReference type="EMBL" id="EQC35279.1"/>
    </source>
</evidence>
<evidence type="ECO:0000256" key="4">
    <source>
        <dbReference type="SAM" id="MobiDB-lite"/>
    </source>
</evidence>
<dbReference type="EMBL" id="JH767152">
    <property type="protein sequence ID" value="EQC35279.1"/>
    <property type="molecule type" value="Genomic_DNA"/>
</dbReference>
<accession>T0QBJ3</accession>
<dbReference type="VEuPathDB" id="FungiDB:SDRG_07504"/>
<feature type="compositionally biased region" description="Basic and acidic residues" evidence="4">
    <location>
        <begin position="33"/>
        <end position="46"/>
    </location>
</feature>
<dbReference type="Proteomes" id="UP000030762">
    <property type="component" value="Unassembled WGS sequence"/>
</dbReference>
<dbReference type="InterPro" id="IPR045322">
    <property type="entry name" value="HECTD1/TRIP12-like"/>
</dbReference>
<gene>
    <name evidence="6" type="ORF">SDRG_07504</name>
</gene>
<protein>
    <recommendedName>
        <fullName evidence="5">HECT domain-containing protein</fullName>
    </recommendedName>
</protein>
<dbReference type="SMART" id="SM00119">
    <property type="entry name" value="HECTc"/>
    <property type="match status" value="1"/>
</dbReference>
<dbReference type="Gene3D" id="3.90.1750.10">
    <property type="entry name" value="Hect, E3 ligase catalytic domains"/>
    <property type="match status" value="1"/>
</dbReference>
<evidence type="ECO:0000256" key="3">
    <source>
        <dbReference type="PROSITE-ProRule" id="PRU00104"/>
    </source>
</evidence>
<dbReference type="eggNOG" id="KOG0170">
    <property type="taxonomic scope" value="Eukaryota"/>
</dbReference>
<dbReference type="GO" id="GO:0043161">
    <property type="term" value="P:proteasome-mediated ubiquitin-dependent protein catabolic process"/>
    <property type="evidence" value="ECO:0007669"/>
    <property type="project" value="TreeGrafter"/>
</dbReference>
<keyword evidence="7" id="KW-1185">Reference proteome</keyword>
<proteinExistence type="predicted"/>
<dbReference type="InterPro" id="IPR035983">
    <property type="entry name" value="Hect_E3_ubiquitin_ligase"/>
</dbReference>
<dbReference type="GO" id="GO:0061630">
    <property type="term" value="F:ubiquitin protein ligase activity"/>
    <property type="evidence" value="ECO:0007669"/>
    <property type="project" value="InterPro"/>
</dbReference>
<dbReference type="PANTHER" id="PTHR45670">
    <property type="entry name" value="E3 UBIQUITIN-PROTEIN LIGASE TRIP12"/>
    <property type="match status" value="1"/>
</dbReference>
<dbReference type="Gene3D" id="3.30.2160.10">
    <property type="entry name" value="Hect, E3 ligase catalytic domain"/>
    <property type="match status" value="1"/>
</dbReference>
<dbReference type="OMA" id="DGHWHET"/>
<organism evidence="6 7">
    <name type="scientific">Saprolegnia diclina (strain VS20)</name>
    <dbReference type="NCBI Taxonomy" id="1156394"/>
    <lineage>
        <taxon>Eukaryota</taxon>
        <taxon>Sar</taxon>
        <taxon>Stramenopiles</taxon>
        <taxon>Oomycota</taxon>
        <taxon>Saprolegniomycetes</taxon>
        <taxon>Saprolegniales</taxon>
        <taxon>Saprolegniaceae</taxon>
        <taxon>Saprolegnia</taxon>
    </lineage>
</organism>
<keyword evidence="1" id="KW-0808">Transferase</keyword>
<reference evidence="6 7" key="1">
    <citation type="submission" date="2012-04" db="EMBL/GenBank/DDBJ databases">
        <title>The Genome Sequence of Saprolegnia declina VS20.</title>
        <authorList>
            <consortium name="The Broad Institute Genome Sequencing Platform"/>
            <person name="Russ C."/>
            <person name="Nusbaum C."/>
            <person name="Tyler B."/>
            <person name="van West P."/>
            <person name="Dieguez-Uribeondo J."/>
            <person name="de Bruijn I."/>
            <person name="Tripathy S."/>
            <person name="Jiang R."/>
            <person name="Young S.K."/>
            <person name="Zeng Q."/>
            <person name="Gargeya S."/>
            <person name="Fitzgerald M."/>
            <person name="Haas B."/>
            <person name="Abouelleil A."/>
            <person name="Alvarado L."/>
            <person name="Arachchi H.M."/>
            <person name="Berlin A."/>
            <person name="Chapman S.B."/>
            <person name="Goldberg J."/>
            <person name="Griggs A."/>
            <person name="Gujja S."/>
            <person name="Hansen M."/>
            <person name="Howarth C."/>
            <person name="Imamovic A."/>
            <person name="Larimer J."/>
            <person name="McCowen C."/>
            <person name="Montmayeur A."/>
            <person name="Murphy C."/>
            <person name="Neiman D."/>
            <person name="Pearson M."/>
            <person name="Priest M."/>
            <person name="Roberts A."/>
            <person name="Saif S."/>
            <person name="Shea T."/>
            <person name="Sisk P."/>
            <person name="Sykes S."/>
            <person name="Wortman J."/>
            <person name="Nusbaum C."/>
            <person name="Birren B."/>
        </authorList>
    </citation>
    <scope>NUCLEOTIDE SEQUENCE [LARGE SCALE GENOMIC DNA]</scope>
    <source>
        <strain evidence="6 7">VS20</strain>
    </source>
</reference>
<dbReference type="SUPFAM" id="SSF56204">
    <property type="entry name" value="Hect, E3 ligase catalytic domain"/>
    <property type="match status" value="1"/>
</dbReference>
<dbReference type="Gene3D" id="3.30.2410.10">
    <property type="entry name" value="Hect, E3 ligase catalytic domain"/>
    <property type="match status" value="1"/>
</dbReference>
<dbReference type="InParanoid" id="T0QBJ3"/>
<dbReference type="RefSeq" id="XP_008611563.1">
    <property type="nucleotide sequence ID" value="XM_008613341.1"/>
</dbReference>
<dbReference type="InterPro" id="IPR000569">
    <property type="entry name" value="HECT_dom"/>
</dbReference>
<dbReference type="PROSITE" id="PS50237">
    <property type="entry name" value="HECT"/>
    <property type="match status" value="1"/>
</dbReference>
<feature type="compositionally biased region" description="Acidic residues" evidence="4">
    <location>
        <begin position="47"/>
        <end position="57"/>
    </location>
</feature>
<dbReference type="STRING" id="1156394.T0QBJ3"/>
<dbReference type="Pfam" id="PF00632">
    <property type="entry name" value="HECT"/>
    <property type="match status" value="1"/>
</dbReference>
<evidence type="ECO:0000313" key="7">
    <source>
        <dbReference type="Proteomes" id="UP000030762"/>
    </source>
</evidence>
<dbReference type="GeneID" id="19948231"/>